<evidence type="ECO:0000313" key="1">
    <source>
        <dbReference type="EMBL" id="EMG08177.1"/>
    </source>
</evidence>
<organism evidence="1 2">
    <name type="scientific">Leptospira interrogans serovar Grippotyphosa str. LT2186</name>
    <dbReference type="NCBI Taxonomy" id="1001599"/>
    <lineage>
        <taxon>Bacteria</taxon>
        <taxon>Pseudomonadati</taxon>
        <taxon>Spirochaetota</taxon>
        <taxon>Spirochaetia</taxon>
        <taxon>Leptospirales</taxon>
        <taxon>Leptospiraceae</taxon>
        <taxon>Leptospira</taxon>
    </lineage>
</organism>
<reference evidence="1 2" key="1">
    <citation type="submission" date="2013-02" db="EMBL/GenBank/DDBJ databases">
        <authorList>
            <person name="Harkins D.M."/>
            <person name="Durkin A.S."/>
            <person name="Brinkac L.M."/>
            <person name="Haft D.H."/>
            <person name="Selengut J.D."/>
            <person name="Sanka R."/>
            <person name="DePew J."/>
            <person name="Purushe J."/>
            <person name="Tulsiani S.M."/>
            <person name="Graham G.C."/>
            <person name="Burns M.-A."/>
            <person name="Dohnt M.F."/>
            <person name="Smythe L.D."/>
            <person name="McKay D.B."/>
            <person name="Craig S.B."/>
            <person name="Vinetz J.M."/>
            <person name="Sutton G.G."/>
            <person name="Nierman W.C."/>
            <person name="Fouts D.E."/>
        </authorList>
    </citation>
    <scope>NUCLEOTIDE SEQUENCE [LARGE SCALE GENOMIC DNA]</scope>
    <source>
        <strain evidence="1 2">LT2186</strain>
    </source>
</reference>
<protein>
    <submittedName>
        <fullName evidence="1">Uncharacterized protein</fullName>
    </submittedName>
</protein>
<sequence length="76" mass="9024">MFFEWIVNPRFRMAIGYIENKNYDLNGISQRAYIDPLGNERTEKEYLSQWKESGNLGIVSYSVLDKQILLRTTIEF</sequence>
<dbReference type="AlphaFoldDB" id="M3HX03"/>
<name>M3HX03_LEPIR</name>
<dbReference type="BioCyc" id="LINT1001599:G11K9-4607-MONOMER"/>
<accession>M3HX03</accession>
<comment type="caution">
    <text evidence="1">The sequence shown here is derived from an EMBL/GenBank/DDBJ whole genome shotgun (WGS) entry which is preliminary data.</text>
</comment>
<dbReference type="Proteomes" id="UP000011776">
    <property type="component" value="Unassembled WGS sequence"/>
</dbReference>
<evidence type="ECO:0000313" key="2">
    <source>
        <dbReference type="Proteomes" id="UP000011776"/>
    </source>
</evidence>
<dbReference type="EMBL" id="AFME02000408">
    <property type="protein sequence ID" value="EMG08177.1"/>
    <property type="molecule type" value="Genomic_DNA"/>
</dbReference>
<gene>
    <name evidence="1" type="ORF">LEP1GSC151_2459</name>
</gene>
<proteinExistence type="predicted"/>